<protein>
    <recommendedName>
        <fullName evidence="3">Hydrophobin</fullName>
    </recommendedName>
</protein>
<name>A0A4Y7SBC1_COPMI</name>
<dbReference type="OrthoDB" id="4167026at2759"/>
<proteinExistence type="predicted"/>
<comment type="caution">
    <text evidence="1">The sequence shown here is derived from an EMBL/GenBank/DDBJ whole genome shotgun (WGS) entry which is preliminary data.</text>
</comment>
<dbReference type="Proteomes" id="UP000298030">
    <property type="component" value="Unassembled WGS sequence"/>
</dbReference>
<organism evidence="1 2">
    <name type="scientific">Coprinellus micaceus</name>
    <name type="common">Glistening ink-cap mushroom</name>
    <name type="synonym">Coprinus micaceus</name>
    <dbReference type="NCBI Taxonomy" id="71717"/>
    <lineage>
        <taxon>Eukaryota</taxon>
        <taxon>Fungi</taxon>
        <taxon>Dikarya</taxon>
        <taxon>Basidiomycota</taxon>
        <taxon>Agaricomycotina</taxon>
        <taxon>Agaricomycetes</taxon>
        <taxon>Agaricomycetidae</taxon>
        <taxon>Agaricales</taxon>
        <taxon>Agaricineae</taxon>
        <taxon>Psathyrellaceae</taxon>
        <taxon>Coprinellus</taxon>
    </lineage>
</organism>
<evidence type="ECO:0000313" key="2">
    <source>
        <dbReference type="Proteomes" id="UP000298030"/>
    </source>
</evidence>
<evidence type="ECO:0008006" key="3">
    <source>
        <dbReference type="Google" id="ProtNLM"/>
    </source>
</evidence>
<reference evidence="1 2" key="1">
    <citation type="journal article" date="2019" name="Nat. Ecol. Evol.">
        <title>Megaphylogeny resolves global patterns of mushroom evolution.</title>
        <authorList>
            <person name="Varga T."/>
            <person name="Krizsan K."/>
            <person name="Foldi C."/>
            <person name="Dima B."/>
            <person name="Sanchez-Garcia M."/>
            <person name="Sanchez-Ramirez S."/>
            <person name="Szollosi G.J."/>
            <person name="Szarkandi J.G."/>
            <person name="Papp V."/>
            <person name="Albert L."/>
            <person name="Andreopoulos W."/>
            <person name="Angelini C."/>
            <person name="Antonin V."/>
            <person name="Barry K.W."/>
            <person name="Bougher N.L."/>
            <person name="Buchanan P."/>
            <person name="Buyck B."/>
            <person name="Bense V."/>
            <person name="Catcheside P."/>
            <person name="Chovatia M."/>
            <person name="Cooper J."/>
            <person name="Damon W."/>
            <person name="Desjardin D."/>
            <person name="Finy P."/>
            <person name="Geml J."/>
            <person name="Haridas S."/>
            <person name="Hughes K."/>
            <person name="Justo A."/>
            <person name="Karasinski D."/>
            <person name="Kautmanova I."/>
            <person name="Kiss B."/>
            <person name="Kocsube S."/>
            <person name="Kotiranta H."/>
            <person name="LaButti K.M."/>
            <person name="Lechner B.E."/>
            <person name="Liimatainen K."/>
            <person name="Lipzen A."/>
            <person name="Lukacs Z."/>
            <person name="Mihaltcheva S."/>
            <person name="Morgado L.N."/>
            <person name="Niskanen T."/>
            <person name="Noordeloos M.E."/>
            <person name="Ohm R.A."/>
            <person name="Ortiz-Santana B."/>
            <person name="Ovrebo C."/>
            <person name="Racz N."/>
            <person name="Riley R."/>
            <person name="Savchenko A."/>
            <person name="Shiryaev A."/>
            <person name="Soop K."/>
            <person name="Spirin V."/>
            <person name="Szebenyi C."/>
            <person name="Tomsovsky M."/>
            <person name="Tulloss R.E."/>
            <person name="Uehling J."/>
            <person name="Grigoriev I.V."/>
            <person name="Vagvolgyi C."/>
            <person name="Papp T."/>
            <person name="Martin F.M."/>
            <person name="Miettinen O."/>
            <person name="Hibbett D.S."/>
            <person name="Nagy L.G."/>
        </authorList>
    </citation>
    <scope>NUCLEOTIDE SEQUENCE [LARGE SCALE GENOMIC DNA]</scope>
    <source>
        <strain evidence="1 2">FP101781</strain>
    </source>
</reference>
<sequence length="184" mass="20086">MAWGLPAEACGRTSALRYEFLPWTKTLELFRLREGFRELGAAGMIPIVSIHFLTAWAGELVVFKTGCIALHCPSTPSQPPPAHVFHNNPPRIPGEMQFQLTSIIASLILLLSSAVAQTDYCPEGETQMCCQNLLPDFNVGYYCASPNQPFPCQGGEPPLLSMCCKSYALTPRGYTGDNCTLVSV</sequence>
<evidence type="ECO:0000313" key="1">
    <source>
        <dbReference type="EMBL" id="TEB18494.1"/>
    </source>
</evidence>
<keyword evidence="2" id="KW-1185">Reference proteome</keyword>
<dbReference type="AlphaFoldDB" id="A0A4Y7SBC1"/>
<dbReference type="EMBL" id="QPFP01000249">
    <property type="protein sequence ID" value="TEB18494.1"/>
    <property type="molecule type" value="Genomic_DNA"/>
</dbReference>
<gene>
    <name evidence="1" type="ORF">FA13DRAFT_1803467</name>
</gene>
<accession>A0A4Y7SBC1</accession>